<evidence type="ECO:0000256" key="4">
    <source>
        <dbReference type="ARBA" id="ARBA00022964"/>
    </source>
</evidence>
<name>A0A7I8VM67_9ANNE</name>
<dbReference type="PANTHER" id="PTHR32074:SF2">
    <property type="entry name" value="RNA DEMETHYLASE ALKBH5"/>
    <property type="match status" value="1"/>
</dbReference>
<keyword evidence="6" id="KW-0408">Iron</keyword>
<evidence type="ECO:0000313" key="8">
    <source>
        <dbReference type="EMBL" id="CAD5117376.1"/>
    </source>
</evidence>
<comment type="caution">
    <text evidence="8">The sequence shown here is derived from an EMBL/GenBank/DDBJ whole genome shotgun (WGS) entry which is preliminary data.</text>
</comment>
<proteinExistence type="inferred from homology"/>
<evidence type="ECO:0000256" key="2">
    <source>
        <dbReference type="ARBA" id="ARBA00007879"/>
    </source>
</evidence>
<dbReference type="PANTHER" id="PTHR32074">
    <property type="entry name" value="RNA DEMETHYLASE ALKBH5"/>
    <property type="match status" value="1"/>
</dbReference>
<protein>
    <submittedName>
        <fullName evidence="8">DgyrCDS6152</fullName>
    </submittedName>
</protein>
<evidence type="ECO:0000256" key="3">
    <source>
        <dbReference type="ARBA" id="ARBA00022723"/>
    </source>
</evidence>
<dbReference type="GO" id="GO:0005634">
    <property type="term" value="C:nucleus"/>
    <property type="evidence" value="ECO:0007669"/>
    <property type="project" value="TreeGrafter"/>
</dbReference>
<dbReference type="OrthoDB" id="271595at2759"/>
<organism evidence="8 9">
    <name type="scientific">Dimorphilus gyrociliatus</name>
    <dbReference type="NCBI Taxonomy" id="2664684"/>
    <lineage>
        <taxon>Eukaryota</taxon>
        <taxon>Metazoa</taxon>
        <taxon>Spiralia</taxon>
        <taxon>Lophotrochozoa</taxon>
        <taxon>Annelida</taxon>
        <taxon>Polychaeta</taxon>
        <taxon>Polychaeta incertae sedis</taxon>
        <taxon>Dinophilidae</taxon>
        <taxon>Dimorphilus</taxon>
    </lineage>
</organism>
<dbReference type="Proteomes" id="UP000549394">
    <property type="component" value="Unassembled WGS sequence"/>
</dbReference>
<keyword evidence="9" id="KW-1185">Reference proteome</keyword>
<keyword evidence="4" id="KW-0223">Dioxygenase</keyword>
<sequence>MAAFSDDEKNREKTVNVNANYKYNHSNVPFSKYDLMSDEERKNDLEKVKTGLKQYTIFSKEECLEIEKNINRVVSKADKGYYKKHTVDRAPLRNKYFFGEGYTYGSQLERKGPRQERLFEEGTVDKIPDWIYKLVINRLVKKNIIKKNFVNSAVINDYLPGGCIVSHIDPPHIFERPIVSVTFFSDSALSFGCKFAFKPIRCSKPLYVLKLQRGQVTTMDGYAADEITHCIRPTDVKSRRAVIILRKVREDAPRLRSISIHRPSTKADHRKRNRKDDLDDDISDRKKMKLCKFGGLYSDKMENKAKSIVITDKVIGQLFGKRKHIEAGDAHFTSNQNEVDE</sequence>
<keyword evidence="3" id="KW-0479">Metal-binding</keyword>
<dbReference type="InterPro" id="IPR032860">
    <property type="entry name" value="ALKBH5"/>
</dbReference>
<dbReference type="GO" id="GO:0006397">
    <property type="term" value="P:mRNA processing"/>
    <property type="evidence" value="ECO:0007669"/>
    <property type="project" value="InterPro"/>
</dbReference>
<comment type="similarity">
    <text evidence="2">Belongs to the alkB family.</text>
</comment>
<comment type="cofactor">
    <cofactor evidence="1">
        <name>Fe(2+)</name>
        <dbReference type="ChEBI" id="CHEBI:29033"/>
    </cofactor>
</comment>
<dbReference type="AlphaFoldDB" id="A0A7I8VM67"/>
<dbReference type="GO" id="GO:0046872">
    <property type="term" value="F:metal ion binding"/>
    <property type="evidence" value="ECO:0007669"/>
    <property type="project" value="UniProtKB-KW"/>
</dbReference>
<evidence type="ECO:0000256" key="6">
    <source>
        <dbReference type="ARBA" id="ARBA00023004"/>
    </source>
</evidence>
<feature type="region of interest" description="Disordered" evidence="7">
    <location>
        <begin position="259"/>
        <end position="280"/>
    </location>
</feature>
<keyword evidence="5" id="KW-0560">Oxidoreductase</keyword>
<evidence type="ECO:0000313" key="9">
    <source>
        <dbReference type="Proteomes" id="UP000549394"/>
    </source>
</evidence>
<dbReference type="Gene3D" id="2.60.120.590">
    <property type="entry name" value="Alpha-ketoglutarate-dependent dioxygenase AlkB-like"/>
    <property type="match status" value="1"/>
</dbReference>
<dbReference type="GO" id="GO:0035515">
    <property type="term" value="F:oxidative RNA demethylase activity"/>
    <property type="evidence" value="ECO:0007669"/>
    <property type="project" value="InterPro"/>
</dbReference>
<dbReference type="InterPro" id="IPR037151">
    <property type="entry name" value="AlkB-like_sf"/>
</dbReference>
<evidence type="ECO:0000256" key="7">
    <source>
        <dbReference type="SAM" id="MobiDB-lite"/>
    </source>
</evidence>
<evidence type="ECO:0000256" key="1">
    <source>
        <dbReference type="ARBA" id="ARBA00001954"/>
    </source>
</evidence>
<evidence type="ECO:0000256" key="5">
    <source>
        <dbReference type="ARBA" id="ARBA00023002"/>
    </source>
</evidence>
<gene>
    <name evidence="8" type="ORF">DGYR_LOCUS5909</name>
</gene>
<dbReference type="SUPFAM" id="SSF51197">
    <property type="entry name" value="Clavaminate synthase-like"/>
    <property type="match status" value="1"/>
</dbReference>
<accession>A0A7I8VM67</accession>
<reference evidence="8 9" key="1">
    <citation type="submission" date="2020-08" db="EMBL/GenBank/DDBJ databases">
        <authorList>
            <person name="Hejnol A."/>
        </authorList>
    </citation>
    <scope>NUCLEOTIDE SEQUENCE [LARGE SCALE GENOMIC DNA]</scope>
</reference>
<dbReference type="GO" id="GO:0006406">
    <property type="term" value="P:mRNA export from nucleus"/>
    <property type="evidence" value="ECO:0007669"/>
    <property type="project" value="TreeGrafter"/>
</dbReference>
<dbReference type="EMBL" id="CAJFCJ010000007">
    <property type="protein sequence ID" value="CAD5117376.1"/>
    <property type="molecule type" value="Genomic_DNA"/>
</dbReference>